<feature type="transmembrane region" description="Helical" evidence="6">
    <location>
        <begin position="112"/>
        <end position="133"/>
    </location>
</feature>
<feature type="transmembrane region" description="Helical" evidence="6">
    <location>
        <begin position="323"/>
        <end position="348"/>
    </location>
</feature>
<comment type="subcellular location">
    <subcellularLocation>
        <location evidence="1">Cell membrane</location>
        <topology evidence="1">Multi-pass membrane protein</topology>
    </subcellularLocation>
</comment>
<dbReference type="InterPro" id="IPR002797">
    <property type="entry name" value="Polysacc_synth"/>
</dbReference>
<keyword evidence="2" id="KW-1003">Cell membrane</keyword>
<feature type="transmembrane region" description="Helical" evidence="6">
    <location>
        <begin position="80"/>
        <end position="100"/>
    </location>
</feature>
<accession>A0A6N8CP09</accession>
<feature type="transmembrane region" description="Helical" evidence="6">
    <location>
        <begin position="212"/>
        <end position="232"/>
    </location>
</feature>
<evidence type="ECO:0000256" key="4">
    <source>
        <dbReference type="ARBA" id="ARBA00022989"/>
    </source>
</evidence>
<evidence type="ECO:0000313" key="7">
    <source>
        <dbReference type="EMBL" id="MTT31852.1"/>
    </source>
</evidence>
<gene>
    <name evidence="7" type="ORF">GMB86_07490</name>
</gene>
<keyword evidence="5 6" id="KW-0472">Membrane</keyword>
<dbReference type="EMBL" id="WNHB01000010">
    <property type="protein sequence ID" value="MTT31852.1"/>
    <property type="molecule type" value="Genomic_DNA"/>
</dbReference>
<proteinExistence type="predicted"/>
<feature type="transmembrane region" description="Helical" evidence="6">
    <location>
        <begin position="409"/>
        <end position="428"/>
    </location>
</feature>
<comment type="caution">
    <text evidence="7">The sequence shown here is derived from an EMBL/GenBank/DDBJ whole genome shotgun (WGS) entry which is preliminary data.</text>
</comment>
<dbReference type="Pfam" id="PF01943">
    <property type="entry name" value="Polysacc_synt"/>
    <property type="match status" value="1"/>
</dbReference>
<feature type="transmembrane region" description="Helical" evidence="6">
    <location>
        <begin position="145"/>
        <end position="165"/>
    </location>
</feature>
<dbReference type="GO" id="GO:0005886">
    <property type="term" value="C:plasma membrane"/>
    <property type="evidence" value="ECO:0007669"/>
    <property type="project" value="UniProtKB-SubCell"/>
</dbReference>
<sequence length="472" mass="53984">MNPFVKKLIGFSIGPIGGAFIAFITIPLTTHFISPNEYGRASMFALFQVLIGTFLYLGIDQAYTREFHSSKNRVHLFKNALMIPLILSLVVFLLICLNAKTVSLLLFDKRDYILASVLFGLMLIFVVFERFILLSIRMQEKAVEYSVFNILIKCAILILTLIYIIFIRQDFLAVVYSTVFGQMAGDFYLIIRYRHLFNFYRFHIDRDLIKQLLKFGVPLIVAASVASLLNSIDRLALRTWSNFFEIGIFTATLKIAAVLSVVQSSFTNFWVPTAYRWYNEQKSITHFKCISDGVLLVMSLLFCCILIFKDGIIILLSPNYHDAIYIVGFLCLQPVMYTISETTTLGIVFSKKSYLNIWVSLVAVIPNLLLNLLLVPRLGAVGAAISTGVSYIFFFWGRSFFSNRNWNGFSLTKHFWVILILFTGALLNSFHLNYIVIINIGMLLLTVAVQIPTVRQLQLIYTKRDKSEWDFT</sequence>
<feature type="transmembrane region" description="Helical" evidence="6">
    <location>
        <begin position="41"/>
        <end position="59"/>
    </location>
</feature>
<feature type="transmembrane region" description="Helical" evidence="6">
    <location>
        <begin position="293"/>
        <end position="317"/>
    </location>
</feature>
<keyword evidence="3 6" id="KW-0812">Transmembrane</keyword>
<feature type="transmembrane region" description="Helical" evidence="6">
    <location>
        <begin position="355"/>
        <end position="374"/>
    </location>
</feature>
<dbReference type="PANTHER" id="PTHR30250:SF11">
    <property type="entry name" value="O-ANTIGEN TRANSPORTER-RELATED"/>
    <property type="match status" value="1"/>
</dbReference>
<dbReference type="PANTHER" id="PTHR30250">
    <property type="entry name" value="PST FAMILY PREDICTED COLANIC ACID TRANSPORTER"/>
    <property type="match status" value="1"/>
</dbReference>
<feature type="transmembrane region" description="Helical" evidence="6">
    <location>
        <begin position="171"/>
        <end position="191"/>
    </location>
</feature>
<feature type="transmembrane region" description="Helical" evidence="6">
    <location>
        <begin position="380"/>
        <end position="397"/>
    </location>
</feature>
<dbReference type="InterPro" id="IPR050833">
    <property type="entry name" value="Poly_Biosynth_Transport"/>
</dbReference>
<evidence type="ECO:0000256" key="6">
    <source>
        <dbReference type="SAM" id="Phobius"/>
    </source>
</evidence>
<dbReference type="Proteomes" id="UP000440978">
    <property type="component" value="Unassembled WGS sequence"/>
</dbReference>
<evidence type="ECO:0000256" key="3">
    <source>
        <dbReference type="ARBA" id="ARBA00022692"/>
    </source>
</evidence>
<evidence type="ECO:0000256" key="5">
    <source>
        <dbReference type="ARBA" id="ARBA00023136"/>
    </source>
</evidence>
<reference evidence="7 8" key="1">
    <citation type="submission" date="2019-11" db="EMBL/GenBank/DDBJ databases">
        <title>Terrilactibacillus tamarindus sp. nov. BCM23-1 isolated from bark of Tamarindus indica.</title>
        <authorList>
            <person name="Kingkaew E."/>
            <person name="Tanasupawat S."/>
        </authorList>
    </citation>
    <scope>NUCLEOTIDE SEQUENCE [LARGE SCALE GENOMIC DNA]</scope>
    <source>
        <strain evidence="7 8">BCM23-1</strain>
    </source>
</reference>
<keyword evidence="4 6" id="KW-1133">Transmembrane helix</keyword>
<evidence type="ECO:0000256" key="2">
    <source>
        <dbReference type="ARBA" id="ARBA00022475"/>
    </source>
</evidence>
<dbReference type="OrthoDB" id="6017905at2"/>
<dbReference type="AlphaFoldDB" id="A0A6N8CP09"/>
<organism evidence="7 8">
    <name type="scientific">Terrilactibacillus tamarindi</name>
    <dbReference type="NCBI Taxonomy" id="2599694"/>
    <lineage>
        <taxon>Bacteria</taxon>
        <taxon>Bacillati</taxon>
        <taxon>Bacillota</taxon>
        <taxon>Bacilli</taxon>
        <taxon>Bacillales</taxon>
        <taxon>Bacillaceae</taxon>
        <taxon>Terrilactibacillus</taxon>
    </lineage>
</organism>
<feature type="transmembrane region" description="Helical" evidence="6">
    <location>
        <begin position="252"/>
        <end position="272"/>
    </location>
</feature>
<keyword evidence="8" id="KW-1185">Reference proteome</keyword>
<name>A0A6N8CP09_9BACI</name>
<feature type="transmembrane region" description="Helical" evidence="6">
    <location>
        <begin position="7"/>
        <end position="29"/>
    </location>
</feature>
<evidence type="ECO:0000256" key="1">
    <source>
        <dbReference type="ARBA" id="ARBA00004651"/>
    </source>
</evidence>
<protein>
    <submittedName>
        <fullName evidence="7">Oligosaccharide flippase family protein</fullName>
    </submittedName>
</protein>
<evidence type="ECO:0000313" key="8">
    <source>
        <dbReference type="Proteomes" id="UP000440978"/>
    </source>
</evidence>